<dbReference type="Proteomes" id="UP000219897">
    <property type="component" value="Unassembled WGS sequence"/>
</dbReference>
<feature type="signal peptide" evidence="2">
    <location>
        <begin position="1"/>
        <end position="22"/>
    </location>
</feature>
<reference evidence="4 5" key="1">
    <citation type="submission" date="2017-09" db="EMBL/GenBank/DDBJ databases">
        <title>Large-scale bioinformatics analysis of Bacillus genomes uncovers conserved roles of natural products in bacterial physiology.</title>
        <authorList>
            <consortium name="Agbiome Team Llc"/>
            <person name="Bleich R.M."/>
            <person name="Kirk G.J."/>
            <person name="Santa Maria K.C."/>
            <person name="Allen S.E."/>
            <person name="Farag S."/>
            <person name="Shank E.A."/>
            <person name="Bowers A."/>
        </authorList>
    </citation>
    <scope>NUCLEOTIDE SEQUENCE [LARGE SCALE GENOMIC DNA]</scope>
    <source>
        <strain evidence="4 5">AFS005140</strain>
    </source>
</reference>
<comment type="caution">
    <text evidence="4">The sequence shown here is derived from an EMBL/GenBank/DDBJ whole genome shotgun (WGS) entry which is preliminary data.</text>
</comment>
<evidence type="ECO:0000256" key="1">
    <source>
        <dbReference type="SAM" id="Phobius"/>
    </source>
</evidence>
<feature type="domain" description="Mannosyl-glycoprotein endo-beta-N-acetylglucosamidase-like" evidence="3">
    <location>
        <begin position="61"/>
        <end position="187"/>
    </location>
</feature>
<dbReference type="EMBL" id="NTYF01000023">
    <property type="protein sequence ID" value="PER55675.1"/>
    <property type="molecule type" value="Genomic_DNA"/>
</dbReference>
<protein>
    <recommendedName>
        <fullName evidence="3">Mannosyl-glycoprotein endo-beta-N-acetylglucosamidase-like domain-containing protein</fullName>
    </recommendedName>
</protein>
<feature type="transmembrane region" description="Helical" evidence="1">
    <location>
        <begin position="324"/>
        <end position="350"/>
    </location>
</feature>
<keyword evidence="1" id="KW-0812">Transmembrane</keyword>
<sequence>MATVLLLLSVLPSFFLPKPAVADEDWGSFNLMTKNSPGVTAEKINEVARKRGSDWLVIGESVMKASTETGVNASFMLAQLVMESGWKYKSCMPKDAYNFGNIKGKGYAGSVSCSSGSYAKNNNADEGFRMYAEYIARYPKGKAPATSTHKAGEPLETIKKMLTVYAPESDGNNHAEYIGTMKGIMKQLGQDYSGELAVGTGGSGVTPTKDGIQVKQPDGTVKEIKFWMEPKVGLGTSKGASGSSDELDGTTVNAIHEGSKTGNKWLIRVGVILSAGLITYIGVVVAMYVVAFKGYASGRAFEKMSGIKDADYGKRTIMQLLTRASLGIGVACFFLTGLFVKAMTGIYVGVLRAVELMVG</sequence>
<accession>A0ABD6S9Q7</accession>
<keyword evidence="1" id="KW-0472">Membrane</keyword>
<proteinExistence type="predicted"/>
<name>A0ABD6S9Q7_BACTU</name>
<dbReference type="InterPro" id="IPR002901">
    <property type="entry name" value="MGlyc_endo_b_GlcNAc-like_dom"/>
</dbReference>
<dbReference type="Gene3D" id="1.10.530.10">
    <property type="match status" value="1"/>
</dbReference>
<dbReference type="Pfam" id="PF01832">
    <property type="entry name" value="Glucosaminidase"/>
    <property type="match status" value="1"/>
</dbReference>
<keyword evidence="2" id="KW-0732">Signal</keyword>
<keyword evidence="1" id="KW-1133">Transmembrane helix</keyword>
<organism evidence="4 5">
    <name type="scientific">Bacillus thuringiensis</name>
    <dbReference type="NCBI Taxonomy" id="1428"/>
    <lineage>
        <taxon>Bacteria</taxon>
        <taxon>Bacillati</taxon>
        <taxon>Bacillota</taxon>
        <taxon>Bacilli</taxon>
        <taxon>Bacillales</taxon>
        <taxon>Bacillaceae</taxon>
        <taxon>Bacillus</taxon>
        <taxon>Bacillus cereus group</taxon>
    </lineage>
</organism>
<feature type="chain" id="PRO_5044783157" description="Mannosyl-glycoprotein endo-beta-N-acetylglucosamidase-like domain-containing protein" evidence="2">
    <location>
        <begin position="23"/>
        <end position="359"/>
    </location>
</feature>
<feature type="transmembrane region" description="Helical" evidence="1">
    <location>
        <begin position="265"/>
        <end position="291"/>
    </location>
</feature>
<evidence type="ECO:0000256" key="2">
    <source>
        <dbReference type="SAM" id="SignalP"/>
    </source>
</evidence>
<evidence type="ECO:0000313" key="4">
    <source>
        <dbReference type="EMBL" id="PER55675.1"/>
    </source>
</evidence>
<evidence type="ECO:0000259" key="3">
    <source>
        <dbReference type="Pfam" id="PF01832"/>
    </source>
</evidence>
<evidence type="ECO:0000313" key="5">
    <source>
        <dbReference type="Proteomes" id="UP000219897"/>
    </source>
</evidence>
<dbReference type="AlphaFoldDB" id="A0ABD6S9Q7"/>
<gene>
    <name evidence="4" type="ORF">CN495_07940</name>
</gene>